<feature type="compositionally biased region" description="Basic residues" evidence="1">
    <location>
        <begin position="66"/>
        <end position="79"/>
    </location>
</feature>
<dbReference type="RefSeq" id="XP_013770846.1">
    <property type="nucleotide sequence ID" value="XM_013915392.1"/>
</dbReference>
<evidence type="ECO:0000313" key="2">
    <source>
        <dbReference type="Proteomes" id="UP000695023"/>
    </source>
</evidence>
<feature type="region of interest" description="Disordered" evidence="1">
    <location>
        <begin position="1"/>
        <end position="127"/>
    </location>
</feature>
<proteinExistence type="predicted"/>
<sequence>MKDKSNGKERENYSSKEGNFSPSTAPETNKFKGSPPRARLSSPDKEDQNCKRTLSKDRDDSSEARHTKKHKKSKKKKKSKDKDRHRESGSFDGDSDRAAEMKKKKKRRLPVSAPRWRINFLSAPDHK</sequence>
<gene>
    <name evidence="3" type="primary">LOC102200520</name>
</gene>
<reference evidence="3" key="1">
    <citation type="submission" date="2025-08" db="UniProtKB">
        <authorList>
            <consortium name="RefSeq"/>
        </authorList>
    </citation>
    <scope>IDENTIFICATION</scope>
</reference>
<feature type="compositionally biased region" description="Polar residues" evidence="1">
    <location>
        <begin position="15"/>
        <end position="27"/>
    </location>
</feature>
<dbReference type="GeneID" id="102200520"/>
<feature type="compositionally biased region" description="Basic and acidic residues" evidence="1">
    <location>
        <begin position="42"/>
        <end position="65"/>
    </location>
</feature>
<evidence type="ECO:0000256" key="1">
    <source>
        <dbReference type="SAM" id="MobiDB-lite"/>
    </source>
</evidence>
<accession>A0A9Y6SQ51</accession>
<feature type="compositionally biased region" description="Basic and acidic residues" evidence="1">
    <location>
        <begin position="80"/>
        <end position="101"/>
    </location>
</feature>
<dbReference type="Proteomes" id="UP000695023">
    <property type="component" value="Unplaced"/>
</dbReference>
<dbReference type="AlphaFoldDB" id="A0A9Y6SQ51"/>
<protein>
    <submittedName>
        <fullName evidence="3">U1 small nuclear ribonucleoprotein 70 kDa-like</fullName>
    </submittedName>
</protein>
<keyword evidence="2" id="KW-1185">Reference proteome</keyword>
<evidence type="ECO:0000313" key="3">
    <source>
        <dbReference type="RefSeq" id="XP_013770846.1"/>
    </source>
</evidence>
<feature type="compositionally biased region" description="Basic and acidic residues" evidence="1">
    <location>
        <begin position="1"/>
        <end position="14"/>
    </location>
</feature>
<organism evidence="2 3">
    <name type="scientific">Pundamilia nyererei</name>
    <dbReference type="NCBI Taxonomy" id="303518"/>
    <lineage>
        <taxon>Eukaryota</taxon>
        <taxon>Metazoa</taxon>
        <taxon>Chordata</taxon>
        <taxon>Craniata</taxon>
        <taxon>Vertebrata</taxon>
        <taxon>Euteleostomi</taxon>
        <taxon>Actinopterygii</taxon>
        <taxon>Neopterygii</taxon>
        <taxon>Teleostei</taxon>
        <taxon>Neoteleostei</taxon>
        <taxon>Acanthomorphata</taxon>
        <taxon>Ovalentaria</taxon>
        <taxon>Cichlomorphae</taxon>
        <taxon>Cichliformes</taxon>
        <taxon>Cichlidae</taxon>
        <taxon>African cichlids</taxon>
        <taxon>Pseudocrenilabrinae</taxon>
        <taxon>Haplochromini</taxon>
        <taxon>Pundamilia</taxon>
    </lineage>
</organism>
<name>A0A9Y6SQ51_9CICH</name>